<dbReference type="EMBL" id="JBHTBX010000003">
    <property type="protein sequence ID" value="MFC7434247.1"/>
    <property type="molecule type" value="Genomic_DNA"/>
</dbReference>
<organism evidence="2 3">
    <name type="scientific">Hydrogenophaga bisanensis</name>
    <dbReference type="NCBI Taxonomy" id="439611"/>
    <lineage>
        <taxon>Bacteria</taxon>
        <taxon>Pseudomonadati</taxon>
        <taxon>Pseudomonadota</taxon>
        <taxon>Betaproteobacteria</taxon>
        <taxon>Burkholderiales</taxon>
        <taxon>Comamonadaceae</taxon>
        <taxon>Hydrogenophaga</taxon>
    </lineage>
</organism>
<protein>
    <submittedName>
        <fullName evidence="2">Heme NO-binding domain-containing protein</fullName>
    </submittedName>
</protein>
<dbReference type="Pfam" id="PF07700">
    <property type="entry name" value="HNOB"/>
    <property type="match status" value="1"/>
</dbReference>
<evidence type="ECO:0000259" key="1">
    <source>
        <dbReference type="Pfam" id="PF07700"/>
    </source>
</evidence>
<accession>A0ABW2R862</accession>
<dbReference type="RefSeq" id="WP_382255348.1">
    <property type="nucleotide sequence ID" value="NZ_JBHTBX010000003.1"/>
</dbReference>
<dbReference type="Proteomes" id="UP001596495">
    <property type="component" value="Unassembled WGS sequence"/>
</dbReference>
<comment type="caution">
    <text evidence="2">The sequence shown here is derived from an EMBL/GenBank/DDBJ whole genome shotgun (WGS) entry which is preliminary data.</text>
</comment>
<dbReference type="InterPro" id="IPR011644">
    <property type="entry name" value="Heme_NO-bd"/>
</dbReference>
<dbReference type="Gene3D" id="3.90.1520.10">
    <property type="entry name" value="H-NOX domain"/>
    <property type="match status" value="1"/>
</dbReference>
<feature type="domain" description="Heme NO-binding" evidence="1">
    <location>
        <begin position="2"/>
        <end position="161"/>
    </location>
</feature>
<keyword evidence="3" id="KW-1185">Reference proteome</keyword>
<gene>
    <name evidence="2" type="ORF">ACFQNJ_06945</name>
</gene>
<reference evidence="3" key="1">
    <citation type="journal article" date="2019" name="Int. J. Syst. Evol. Microbiol.">
        <title>The Global Catalogue of Microorganisms (GCM) 10K type strain sequencing project: providing services to taxonomists for standard genome sequencing and annotation.</title>
        <authorList>
            <consortium name="The Broad Institute Genomics Platform"/>
            <consortium name="The Broad Institute Genome Sequencing Center for Infectious Disease"/>
            <person name="Wu L."/>
            <person name="Ma J."/>
        </authorList>
    </citation>
    <scope>NUCLEOTIDE SEQUENCE [LARGE SCALE GENOMIC DNA]</scope>
    <source>
        <strain evidence="3">CCUG 54518</strain>
    </source>
</reference>
<evidence type="ECO:0000313" key="3">
    <source>
        <dbReference type="Proteomes" id="UP001596495"/>
    </source>
</evidence>
<evidence type="ECO:0000313" key="2">
    <source>
        <dbReference type="EMBL" id="MFC7434247.1"/>
    </source>
</evidence>
<dbReference type="InterPro" id="IPR024096">
    <property type="entry name" value="NO_sig/Golgi_transp_ligand-bd"/>
</dbReference>
<sequence>MKGVVFTEFMEMVEDHFSLRMVDEIIEEAAVPSGGAYTAVGTYPHEEMVALVTALSRRSGMPLPDLLYAFGRHLFGRFARLYPRFVEGQTDTLRFLAGIEDIIHAEVLKLYPDAQLPRFDVEHQDEHRLVLVYRSPRHMPELALGLIEGCIDHFGQSVTVRSNPVDNGDQRSVRFELLRHA</sequence>
<dbReference type="SUPFAM" id="SSF111126">
    <property type="entry name" value="Ligand-binding domain in the NO signalling and Golgi transport"/>
    <property type="match status" value="1"/>
</dbReference>
<dbReference type="InterPro" id="IPR038158">
    <property type="entry name" value="H-NOX_domain_sf"/>
</dbReference>
<proteinExistence type="predicted"/>
<name>A0ABW2R862_9BURK</name>